<sequence length="179" mass="19081">MESLSEMLCMEVEMDVSAVHVDTIKSIPAVLELPNGVIVGASVGFSGDIAGTVLTILSVESARKMADILLAGMDEEEPTGVLTEMQESAILEIGNILTSPFIDVMADATSMVLTQSPPSIACDMLSALIDQSMDGSQISDFAIVFNSALHVVNQDIDCNILMLPDPDKIELLFKSLQHP</sequence>
<dbReference type="Gene3D" id="3.40.1550.10">
    <property type="entry name" value="CheC-like"/>
    <property type="match status" value="1"/>
</dbReference>
<proteinExistence type="predicted"/>
<dbReference type="InterPro" id="IPR007597">
    <property type="entry name" value="CheC"/>
</dbReference>
<dbReference type="GO" id="GO:0016787">
    <property type="term" value="F:hydrolase activity"/>
    <property type="evidence" value="ECO:0007669"/>
    <property type="project" value="UniProtKB-KW"/>
</dbReference>
<evidence type="ECO:0000313" key="4">
    <source>
        <dbReference type="EMBL" id="QNO41862.1"/>
    </source>
</evidence>
<keyword evidence="1" id="KW-0145">Chemotaxis</keyword>
<feature type="domain" description="CheC-like protein" evidence="3">
    <location>
        <begin position="85"/>
        <end position="120"/>
    </location>
</feature>
<dbReference type="SUPFAM" id="SSF103039">
    <property type="entry name" value="CheC-like"/>
    <property type="match status" value="1"/>
</dbReference>
<dbReference type="AlphaFoldDB" id="A0A7G9Y1H8"/>
<reference evidence="4" key="1">
    <citation type="submission" date="2020-06" db="EMBL/GenBank/DDBJ databases">
        <title>Unique genomic features of the anaerobic methanotrophic archaea.</title>
        <authorList>
            <person name="Chadwick G.L."/>
            <person name="Skennerton C.T."/>
            <person name="Laso-Perez R."/>
            <person name="Leu A.O."/>
            <person name="Speth D.R."/>
            <person name="Yu H."/>
            <person name="Morgan-Lang C."/>
            <person name="Hatzenpichler R."/>
            <person name="Goudeau D."/>
            <person name="Malmstrom R."/>
            <person name="Brazelton W.J."/>
            <person name="Woyke T."/>
            <person name="Hallam S.J."/>
            <person name="Tyson G.W."/>
            <person name="Wegener G."/>
            <person name="Boetius A."/>
            <person name="Orphan V."/>
        </authorList>
    </citation>
    <scope>NUCLEOTIDE SEQUENCE</scope>
</reference>
<name>A0A7G9Y1H8_9EURY</name>
<dbReference type="PANTHER" id="PTHR43693:SF1">
    <property type="entry name" value="PROTEIN PHOSPHATASE CHEZ"/>
    <property type="match status" value="1"/>
</dbReference>
<accession>A0A7G9Y1H8</accession>
<keyword evidence="2" id="KW-0378">Hydrolase</keyword>
<evidence type="ECO:0000256" key="1">
    <source>
        <dbReference type="ARBA" id="ARBA00022500"/>
    </source>
</evidence>
<dbReference type="Pfam" id="PF04509">
    <property type="entry name" value="CheC"/>
    <property type="match status" value="1"/>
</dbReference>
<dbReference type="InterPro" id="IPR050992">
    <property type="entry name" value="CheZ_family_phosphatases"/>
</dbReference>
<dbReference type="InterPro" id="IPR028976">
    <property type="entry name" value="CheC-like_sf"/>
</dbReference>
<dbReference type="PANTHER" id="PTHR43693">
    <property type="entry name" value="PROTEIN PHOSPHATASE CHEZ"/>
    <property type="match status" value="1"/>
</dbReference>
<gene>
    <name evidence="4" type="ORF">OLEPNHLG_00009</name>
</gene>
<dbReference type="CDD" id="cd17911">
    <property type="entry name" value="CheC_ClassIII"/>
    <property type="match status" value="1"/>
</dbReference>
<dbReference type="EMBL" id="MT630678">
    <property type="protein sequence ID" value="QNO41862.1"/>
    <property type="molecule type" value="Genomic_DNA"/>
</dbReference>
<evidence type="ECO:0000256" key="2">
    <source>
        <dbReference type="ARBA" id="ARBA00022801"/>
    </source>
</evidence>
<dbReference type="GO" id="GO:0006935">
    <property type="term" value="P:chemotaxis"/>
    <property type="evidence" value="ECO:0007669"/>
    <property type="project" value="UniProtKB-KW"/>
</dbReference>
<protein>
    <recommendedName>
        <fullName evidence="3">CheC-like protein domain-containing protein</fullName>
    </recommendedName>
</protein>
<organism evidence="4">
    <name type="scientific">Candidatus Methanogaster sp. ANME-2c ERB4</name>
    <dbReference type="NCBI Taxonomy" id="2759911"/>
    <lineage>
        <taxon>Archaea</taxon>
        <taxon>Methanobacteriati</taxon>
        <taxon>Methanobacteriota</taxon>
        <taxon>Stenosarchaea group</taxon>
        <taxon>Methanomicrobia</taxon>
        <taxon>Methanosarcinales</taxon>
        <taxon>ANME-2 cluster</taxon>
        <taxon>Candidatus Methanogasteraceae</taxon>
        <taxon>Candidatus Methanogaster</taxon>
    </lineage>
</organism>
<evidence type="ECO:0000259" key="3">
    <source>
        <dbReference type="Pfam" id="PF04509"/>
    </source>
</evidence>